<reference evidence="3 4" key="1">
    <citation type="submission" date="2024-09" db="EMBL/GenBank/DDBJ databases">
        <title>Itraconazole resistance in Madurella fahalii resulting from another homologue of gene encoding cytochrome P450 14-alpha sterol demethylase (CYP51).</title>
        <authorList>
            <person name="Yoshioka I."/>
            <person name="Fahal A.H."/>
            <person name="Kaneko S."/>
            <person name="Yaguchi T."/>
        </authorList>
    </citation>
    <scope>NUCLEOTIDE SEQUENCE [LARGE SCALE GENOMIC DNA]</scope>
    <source>
        <strain evidence="3 4">IFM 68171</strain>
    </source>
</reference>
<evidence type="ECO:0000313" key="3">
    <source>
        <dbReference type="EMBL" id="GAB1316317.1"/>
    </source>
</evidence>
<dbReference type="Pfam" id="PF26640">
    <property type="entry name" value="DUF8212"/>
    <property type="match status" value="1"/>
</dbReference>
<dbReference type="InterPro" id="IPR058525">
    <property type="entry name" value="DUF8212"/>
</dbReference>
<dbReference type="GeneID" id="98177270"/>
<protein>
    <recommendedName>
        <fullName evidence="5">HET-domain-containing protein</fullName>
    </recommendedName>
</protein>
<evidence type="ECO:0008006" key="5">
    <source>
        <dbReference type="Google" id="ProtNLM"/>
    </source>
</evidence>
<dbReference type="PANTHER" id="PTHR10622">
    <property type="entry name" value="HET DOMAIN-CONTAINING PROTEIN"/>
    <property type="match status" value="1"/>
</dbReference>
<organism evidence="3 4">
    <name type="scientific">Madurella fahalii</name>
    <dbReference type="NCBI Taxonomy" id="1157608"/>
    <lineage>
        <taxon>Eukaryota</taxon>
        <taxon>Fungi</taxon>
        <taxon>Dikarya</taxon>
        <taxon>Ascomycota</taxon>
        <taxon>Pezizomycotina</taxon>
        <taxon>Sordariomycetes</taxon>
        <taxon>Sordariomycetidae</taxon>
        <taxon>Sordariales</taxon>
        <taxon>Sordariales incertae sedis</taxon>
        <taxon>Madurella</taxon>
    </lineage>
</organism>
<evidence type="ECO:0000259" key="2">
    <source>
        <dbReference type="Pfam" id="PF26640"/>
    </source>
</evidence>
<comment type="caution">
    <text evidence="3">The sequence shown here is derived from an EMBL/GenBank/DDBJ whole genome shotgun (WGS) entry which is preliminary data.</text>
</comment>
<feature type="domain" description="DUF8212" evidence="2">
    <location>
        <begin position="231"/>
        <end position="257"/>
    </location>
</feature>
<proteinExistence type="predicted"/>
<dbReference type="RefSeq" id="XP_070918048.1">
    <property type="nucleotide sequence ID" value="XM_071061947.1"/>
</dbReference>
<gene>
    <name evidence="3" type="ORF">MFIFM68171_06527</name>
</gene>
<accession>A0ABQ0GF13</accession>
<evidence type="ECO:0000259" key="1">
    <source>
        <dbReference type="Pfam" id="PF06985"/>
    </source>
</evidence>
<sequence>MRLLETSNPSSAPQLREFIGSHIPPYAILSHTWHDDEVTLQQLTSCTADTASLQAKSGFRKIQQTCALARSRDALSYAWVDTCCIDKTSSAELSEAINSMYEFYENAAVCYVYLADLEPGNEDALANTLPQCRWFTRGWTLQELIAPSEVLFFDKEWRYRGSKRELAELLCSITGIPEALLQKDAMLSDFAVARRMSWASMRVTTRVEDMAYCLLGIFEVNMSLIYGEGLKAFERLQTAIVRTTPDLSIFAWVDDRVPCPEFASVLAEASRQFARCGDIEVAPGDSIYANFVITNRGVQLDASLIHHGSHLNILSERY</sequence>
<evidence type="ECO:0000313" key="4">
    <source>
        <dbReference type="Proteomes" id="UP001628179"/>
    </source>
</evidence>
<name>A0ABQ0GF13_9PEZI</name>
<feature type="domain" description="Heterokaryon incompatibility" evidence="1">
    <location>
        <begin position="26"/>
        <end position="118"/>
    </location>
</feature>
<dbReference type="Pfam" id="PF06985">
    <property type="entry name" value="HET"/>
    <property type="match status" value="1"/>
</dbReference>
<dbReference type="EMBL" id="BAAFSV010000003">
    <property type="protein sequence ID" value="GAB1316317.1"/>
    <property type="molecule type" value="Genomic_DNA"/>
</dbReference>
<dbReference type="Proteomes" id="UP001628179">
    <property type="component" value="Unassembled WGS sequence"/>
</dbReference>
<dbReference type="PANTHER" id="PTHR10622:SF12">
    <property type="entry name" value="HET DOMAIN-CONTAINING PROTEIN"/>
    <property type="match status" value="1"/>
</dbReference>
<keyword evidence="4" id="KW-1185">Reference proteome</keyword>
<dbReference type="InterPro" id="IPR010730">
    <property type="entry name" value="HET"/>
</dbReference>